<keyword evidence="3" id="KW-1185">Reference proteome</keyword>
<name>A0AAD5L9Q9_PYTIN</name>
<accession>A0AAD5L9Q9</accession>
<proteinExistence type="predicted"/>
<comment type="caution">
    <text evidence="2">The sequence shown here is derived from an EMBL/GenBank/DDBJ whole genome shotgun (WGS) entry which is preliminary data.</text>
</comment>
<reference evidence="2" key="1">
    <citation type="submission" date="2021-12" db="EMBL/GenBank/DDBJ databases">
        <title>Prjna785345.</title>
        <authorList>
            <person name="Rujirawat T."/>
            <person name="Krajaejun T."/>
        </authorList>
    </citation>
    <scope>NUCLEOTIDE SEQUENCE</scope>
    <source>
        <strain evidence="2">Pi057C3</strain>
    </source>
</reference>
<dbReference type="EMBL" id="JAKCXM010000465">
    <property type="protein sequence ID" value="KAJ0393754.1"/>
    <property type="molecule type" value="Genomic_DNA"/>
</dbReference>
<gene>
    <name evidence="2" type="ORF">P43SY_003583</name>
</gene>
<evidence type="ECO:0000313" key="3">
    <source>
        <dbReference type="Proteomes" id="UP001209570"/>
    </source>
</evidence>
<feature type="region of interest" description="Disordered" evidence="1">
    <location>
        <begin position="77"/>
        <end position="98"/>
    </location>
</feature>
<protein>
    <submittedName>
        <fullName evidence="2">Uncharacterized protein</fullName>
    </submittedName>
</protein>
<sequence length="98" mass="10975">MSGFKKHGGKEVTGFINRNIEEIMASRVLQSGATLAMKDIKAEGKERLKEINQNARTKKKSRVEQKLQALERSIKAQEEGEERIKRPTAAAVVKPQLS</sequence>
<evidence type="ECO:0000256" key="1">
    <source>
        <dbReference type="SAM" id="MobiDB-lite"/>
    </source>
</evidence>
<evidence type="ECO:0000313" key="2">
    <source>
        <dbReference type="EMBL" id="KAJ0393754.1"/>
    </source>
</evidence>
<dbReference type="Proteomes" id="UP001209570">
    <property type="component" value="Unassembled WGS sequence"/>
</dbReference>
<organism evidence="2 3">
    <name type="scientific">Pythium insidiosum</name>
    <name type="common">Pythiosis disease agent</name>
    <dbReference type="NCBI Taxonomy" id="114742"/>
    <lineage>
        <taxon>Eukaryota</taxon>
        <taxon>Sar</taxon>
        <taxon>Stramenopiles</taxon>
        <taxon>Oomycota</taxon>
        <taxon>Peronosporomycetes</taxon>
        <taxon>Pythiales</taxon>
        <taxon>Pythiaceae</taxon>
        <taxon>Pythium</taxon>
    </lineage>
</organism>
<dbReference type="AlphaFoldDB" id="A0AAD5L9Q9"/>